<gene>
    <name evidence="4" type="primary">LOC107224578</name>
</gene>
<dbReference type="InterPro" id="IPR055343">
    <property type="entry name" value="CREG_beta-barrel"/>
</dbReference>
<dbReference type="GeneID" id="107224578"/>
<dbReference type="RefSeq" id="XP_015520166.2">
    <property type="nucleotide sequence ID" value="XM_015664680.2"/>
</dbReference>
<reference evidence="4" key="1">
    <citation type="submission" date="2025-08" db="UniProtKB">
        <authorList>
            <consortium name="RefSeq"/>
        </authorList>
    </citation>
    <scope>IDENTIFICATION</scope>
    <source>
        <tissue evidence="4">Thorax and Abdomen</tissue>
    </source>
</reference>
<dbReference type="AlphaFoldDB" id="A0A6J0BYW6"/>
<dbReference type="Proteomes" id="UP000829291">
    <property type="component" value="Chromosome 4"/>
</dbReference>
<evidence type="ECO:0000256" key="1">
    <source>
        <dbReference type="SAM" id="SignalP"/>
    </source>
</evidence>
<feature type="chain" id="PRO_5047394686" evidence="1">
    <location>
        <begin position="23"/>
        <end position="280"/>
    </location>
</feature>
<evidence type="ECO:0000313" key="3">
    <source>
        <dbReference type="Proteomes" id="UP000829291"/>
    </source>
</evidence>
<proteinExistence type="predicted"/>
<dbReference type="Gene3D" id="2.30.110.10">
    <property type="entry name" value="Electron Transport, Fmn-binding Protein, Chain A"/>
    <property type="match status" value="1"/>
</dbReference>
<evidence type="ECO:0000259" key="2">
    <source>
        <dbReference type="Pfam" id="PF13883"/>
    </source>
</evidence>
<accession>A0A6J0BYW6</accession>
<organism evidence="4">
    <name type="scientific">Neodiprion lecontei</name>
    <name type="common">Redheaded pine sawfly</name>
    <dbReference type="NCBI Taxonomy" id="441921"/>
    <lineage>
        <taxon>Eukaryota</taxon>
        <taxon>Metazoa</taxon>
        <taxon>Ecdysozoa</taxon>
        <taxon>Arthropoda</taxon>
        <taxon>Hexapoda</taxon>
        <taxon>Insecta</taxon>
        <taxon>Pterygota</taxon>
        <taxon>Neoptera</taxon>
        <taxon>Endopterygota</taxon>
        <taxon>Hymenoptera</taxon>
        <taxon>Tenthredinoidea</taxon>
        <taxon>Diprionidae</taxon>
        <taxon>Diprioninae</taxon>
        <taxon>Neodiprion</taxon>
    </lineage>
</organism>
<keyword evidence="1" id="KW-0732">Signal</keyword>
<dbReference type="InterPro" id="IPR012349">
    <property type="entry name" value="Split_barrel_FMN-bd"/>
</dbReference>
<sequence>MMHARLALLFLCFLAAIQIQTAKYLDSNEYEEWEEFKEFQRWKHSKKHQDPKKYWSQDLGRYNGNEQDTYDDGLEADDPPPIDEAARMARYIVNQNNWTSIATLSSIPKVRSYPFVNVVSYGDGPLLNGTGMPYIFITPLDYTAQDLAKDSRATLSMTLAEGEYCAKKLYDPMDPRCARVYLTGKIKAVKNNTAEYDVAKNAVFTRHPWLAHMPADHHFFFAKLKIVQIALLDTFGGPKYISLKDYFTANQIPKAFQKTEPTNSFADGSSESGYLEVTIV</sequence>
<dbReference type="Pfam" id="PF13883">
    <property type="entry name" value="CREG_beta-barrel"/>
    <property type="match status" value="1"/>
</dbReference>
<dbReference type="SUPFAM" id="SSF50475">
    <property type="entry name" value="FMN-binding split barrel"/>
    <property type="match status" value="1"/>
</dbReference>
<evidence type="ECO:0000313" key="4">
    <source>
        <dbReference type="RefSeq" id="XP_015520166.2"/>
    </source>
</evidence>
<dbReference type="PANTHER" id="PTHR13343:SF17">
    <property type="entry name" value="CELLULAR REPRESSOR OF E1A-STIMULATED GENES, ISOFORM A"/>
    <property type="match status" value="1"/>
</dbReference>
<dbReference type="GO" id="GO:0005737">
    <property type="term" value="C:cytoplasm"/>
    <property type="evidence" value="ECO:0007669"/>
    <property type="project" value="UniProtKB-ARBA"/>
</dbReference>
<dbReference type="PANTHER" id="PTHR13343">
    <property type="entry name" value="CREG1 PROTEIN"/>
    <property type="match status" value="1"/>
</dbReference>
<keyword evidence="3" id="KW-1185">Reference proteome</keyword>
<dbReference type="GO" id="GO:0012505">
    <property type="term" value="C:endomembrane system"/>
    <property type="evidence" value="ECO:0007669"/>
    <property type="project" value="UniProtKB-ARBA"/>
</dbReference>
<protein>
    <submittedName>
        <fullName evidence="4">Protein CREG1</fullName>
    </submittedName>
</protein>
<feature type="domain" description="CREG-like beta-barrel" evidence="2">
    <location>
        <begin position="80"/>
        <end position="247"/>
    </location>
</feature>
<dbReference type="InParanoid" id="A0A6J0BYW6"/>
<dbReference type="KEGG" id="nlo:107224578"/>
<dbReference type="FunCoup" id="A0A6J0BYW6">
    <property type="interactions" value="15"/>
</dbReference>
<dbReference type="GO" id="GO:0005615">
    <property type="term" value="C:extracellular space"/>
    <property type="evidence" value="ECO:0007669"/>
    <property type="project" value="TreeGrafter"/>
</dbReference>
<name>A0A6J0BYW6_NEOLC</name>
<feature type="signal peptide" evidence="1">
    <location>
        <begin position="1"/>
        <end position="22"/>
    </location>
</feature>
<dbReference type="OrthoDB" id="46836at2759"/>